<sequence length="1772" mass="200858">MTDFEKDEQFVCISCLEEVRYSFVSHLSEALRRKGINDVIVEVDSDDLLDSQAKVEKAKVSLLVLPGNSEPTSICRDKFGKVLEYRRNSEQVVVPVLYGDIPLQGEWLTELGLIDLSPLHQSREEFSDSILVEEIVRDVYEKLFPMGRIGIYSKLLEIETMVCKQPLGTRLVGVWGMPGIGKTTLAKAVFQQMCTYFDASCFIEDCEKAIGEKGLYRLLEEQLLKEHPGTSGTMKKASLLIEKLSSNRILVVLDGVGDPRVAESFLDGFEFGPESLIIITSRDKQVFQLCRINHIYEVQGLNEKEALQLFCSCASIKNITEQNMNELSMKVVQYANGNPLALSVFARELNGIKNLSTGTSSSSGKGLTAGELTFRHRQGQRTNTWQHVNSLNHFNETFFEVITKNLFEMESALLKLKQLKQHPPFEILDAFKRSYDTLSDSEKNIFLDIACFFQGEYVDYVMQLLDGCGFFPHVGIDVLVDKCLVIVSENRMWMHNLTQDVGRKLILGETVQTERHSRMWEPDIIKYLLEEGERTQGTEEIECMFLDTLYLNLDIKPAAFVNMLNLRLLKIYCSSPENRPNLKMLKTIRLCHSQQLVDIGDLSNAPNIKVIDLQGCTRLQSFQATDPLLHLLAVNLSGCKEIKTFQAVAPNIETLYLQGTGITELPFTTTVKPNSEELMSLLLAEFDDLSDALKLERLKSLKKSSSSCQYPCKLICLEIKDCFCLRSLPNMINLELLTVLDLSGCSKLETIGGLPRNLKELYLSGTAVRKVPQLPQSLELLNAHGCVSLKKIPLDSEKLPMHYIFTNCFNLSPQVVSDFLVKLLGNVKRIPRELPKDLNEAPAFSFCAPSHVNQDSPLVLQLGSSVMTWLNPSWSSTLLGFAMLVEIAFSEDYHDDNGFDISCVCRWKNEEGHSHKIERNLHCWAPRTVVPHIQKDHMFVFCDVNMRPSTNEGNDPDIFADLVVFEFLPVNKQKKRLDDTCTVTRCGVYVITAPTANTSLEDISPVLSLDPRGFTGNESEAALRVSYAGLEERYKALFVYMACLFHDEDVNVVAPLLSSNDVDVRSGLKELTRRSLIRVSSNGEIVMHSLLRKIWKEILHRQSILPGSLKQLRKDFEKNSLSREEEKPIVNMMFTSSSRNWKYDVYPCFRVEDSSREVVKRLLVAFKHKPISSFTDNEIGRGKLISPLRVQAIRESRISIVLLSKRFASSGWLLNELVEILKCREELGQIVMTIFCDVDPSDVKKQTGEFGRHFKQTYKSKTKDEERQCRKALSDITSIAGYHTINWDNEAEMIKKILADVSNKLNRKPSADFGGLVGIKAHIAKLNPLLHLESEEVKMIGIWGPLGIGKTTIARCLYNQIASKFQGRAFVPFLNGMHECGYSDNYSGTLYYQKLVLSEIRNEPDITIEDIGSMKEMLCEQKVLIILDGVDDRLVLDAVAGLINWTGPGSRIIVTTKDLGLLKSHGINHVYKVDLPSKKEALQILCRVAFRKNSPPDGFMQLATAVVESVGSLPLGLRVCGSYFRGMSEQEWSEELPRLRYRLDGEIESILRFGYDGLCEEDKDLFLCISCLFNPGTVEYLTRLLSSYFLGIKGRLRVLAEKSIIHMSEDGYITVHHLQQQLGREIVRKQYPSEPGKRKFLVYYGDISEVLAENTGTRSVEGISLDMSEVKKLLISEKGFNEMTNLQFLKFYSNLGDKEVKVHIPHGLDYLSHKLRLLHWEGFPMRCMPSNFIPKYLVELTVVASKLEELWSGSQVHVKFFFLFVFPLFFFF</sequence>
<comment type="caution">
    <text evidence="9">The sequence shown here is derived from an EMBL/GenBank/DDBJ whole genome shotgun (WGS) entry which is preliminary data.</text>
</comment>
<dbReference type="PROSITE" id="PS50104">
    <property type="entry name" value="TIR"/>
    <property type="match status" value="2"/>
</dbReference>
<evidence type="ECO:0000313" key="9">
    <source>
        <dbReference type="EMBL" id="CAH8366202.1"/>
    </source>
</evidence>
<dbReference type="SUPFAM" id="SSF46785">
    <property type="entry name" value="Winged helix' DNA-binding domain"/>
    <property type="match status" value="2"/>
</dbReference>
<dbReference type="Proteomes" id="UP001642260">
    <property type="component" value="Unassembled WGS sequence"/>
</dbReference>
<dbReference type="Gene3D" id="3.80.10.10">
    <property type="entry name" value="Ribonuclease Inhibitor"/>
    <property type="match status" value="2"/>
</dbReference>
<dbReference type="SMART" id="SM00382">
    <property type="entry name" value="AAA"/>
    <property type="match status" value="2"/>
</dbReference>
<proteinExistence type="predicted"/>
<keyword evidence="4" id="KW-0378">Hydrolase</keyword>
<dbReference type="Pfam" id="PF00931">
    <property type="entry name" value="NB-ARC"/>
    <property type="match status" value="2"/>
</dbReference>
<dbReference type="InterPro" id="IPR027417">
    <property type="entry name" value="P-loop_NTPase"/>
</dbReference>
<dbReference type="InterPro" id="IPR035897">
    <property type="entry name" value="Toll_tir_struct_dom_sf"/>
</dbReference>
<dbReference type="InterPro" id="IPR000157">
    <property type="entry name" value="TIR_dom"/>
</dbReference>
<dbReference type="InterPro" id="IPR044974">
    <property type="entry name" value="Disease_R_plants"/>
</dbReference>
<accession>A0ABC8L564</accession>
<dbReference type="Pfam" id="PF23282">
    <property type="entry name" value="WHD_ROQ1"/>
    <property type="match status" value="3"/>
</dbReference>
<dbReference type="EC" id="3.2.2.6" evidence="1"/>
<evidence type="ECO:0000256" key="5">
    <source>
        <dbReference type="ARBA" id="ARBA00022821"/>
    </source>
</evidence>
<keyword evidence="5" id="KW-0611">Plant defense</keyword>
<dbReference type="PANTHER" id="PTHR11017:SF569">
    <property type="entry name" value="DISEASE RESISTANCE PROTEIN"/>
    <property type="match status" value="1"/>
</dbReference>
<keyword evidence="3" id="KW-0677">Repeat</keyword>
<evidence type="ECO:0000256" key="3">
    <source>
        <dbReference type="ARBA" id="ARBA00022737"/>
    </source>
</evidence>
<feature type="domain" description="TIR" evidence="8">
    <location>
        <begin position="1141"/>
        <end position="1305"/>
    </location>
</feature>
<evidence type="ECO:0000256" key="4">
    <source>
        <dbReference type="ARBA" id="ARBA00022801"/>
    </source>
</evidence>
<dbReference type="InterPro" id="IPR036388">
    <property type="entry name" value="WH-like_DNA-bd_sf"/>
</dbReference>
<dbReference type="InterPro" id="IPR036390">
    <property type="entry name" value="WH_DNA-bd_sf"/>
</dbReference>
<dbReference type="Gene3D" id="1.10.10.10">
    <property type="entry name" value="Winged helix-like DNA-binding domain superfamily/Winged helix DNA-binding domain"/>
    <property type="match status" value="1"/>
</dbReference>
<dbReference type="InterPro" id="IPR003593">
    <property type="entry name" value="AAA+_ATPase"/>
</dbReference>
<dbReference type="SMART" id="SM00255">
    <property type="entry name" value="TIR"/>
    <property type="match status" value="1"/>
</dbReference>
<keyword evidence="2" id="KW-0433">Leucine-rich repeat</keyword>
<evidence type="ECO:0000256" key="1">
    <source>
        <dbReference type="ARBA" id="ARBA00011982"/>
    </source>
</evidence>
<comment type="catalytic activity">
    <reaction evidence="7">
        <text>NAD(+) + H2O = ADP-D-ribose + nicotinamide + H(+)</text>
        <dbReference type="Rhea" id="RHEA:16301"/>
        <dbReference type="ChEBI" id="CHEBI:15377"/>
        <dbReference type="ChEBI" id="CHEBI:15378"/>
        <dbReference type="ChEBI" id="CHEBI:17154"/>
        <dbReference type="ChEBI" id="CHEBI:57540"/>
        <dbReference type="ChEBI" id="CHEBI:57967"/>
        <dbReference type="EC" id="3.2.2.6"/>
    </reaction>
    <physiologicalReaction direction="left-to-right" evidence="7">
        <dbReference type="Rhea" id="RHEA:16302"/>
    </physiologicalReaction>
</comment>
<dbReference type="GO" id="GO:0061809">
    <property type="term" value="F:NAD+ nucleosidase activity, cyclic ADP-ribose generating"/>
    <property type="evidence" value="ECO:0007669"/>
    <property type="project" value="UniProtKB-EC"/>
</dbReference>
<dbReference type="SUPFAM" id="SSF52540">
    <property type="entry name" value="P-loop containing nucleoside triphosphate hydrolases"/>
    <property type="match status" value="2"/>
</dbReference>
<dbReference type="PRINTS" id="PR00364">
    <property type="entry name" value="DISEASERSIST"/>
</dbReference>
<evidence type="ECO:0000256" key="6">
    <source>
        <dbReference type="ARBA" id="ARBA00023027"/>
    </source>
</evidence>
<evidence type="ECO:0000259" key="8">
    <source>
        <dbReference type="PROSITE" id="PS50104"/>
    </source>
</evidence>
<dbReference type="InterPro" id="IPR002182">
    <property type="entry name" value="NB-ARC"/>
</dbReference>
<organism evidence="9 10">
    <name type="scientific">Eruca vesicaria subsp. sativa</name>
    <name type="common">Garden rocket</name>
    <name type="synonym">Eruca sativa</name>
    <dbReference type="NCBI Taxonomy" id="29727"/>
    <lineage>
        <taxon>Eukaryota</taxon>
        <taxon>Viridiplantae</taxon>
        <taxon>Streptophyta</taxon>
        <taxon>Embryophyta</taxon>
        <taxon>Tracheophyta</taxon>
        <taxon>Spermatophyta</taxon>
        <taxon>Magnoliopsida</taxon>
        <taxon>eudicotyledons</taxon>
        <taxon>Gunneridae</taxon>
        <taxon>Pentapetalae</taxon>
        <taxon>rosids</taxon>
        <taxon>malvids</taxon>
        <taxon>Brassicales</taxon>
        <taxon>Brassicaceae</taxon>
        <taxon>Brassiceae</taxon>
        <taxon>Eruca</taxon>
    </lineage>
</organism>
<feature type="domain" description="TIR" evidence="8">
    <location>
        <begin position="5"/>
        <end position="143"/>
    </location>
</feature>
<evidence type="ECO:0000313" key="10">
    <source>
        <dbReference type="Proteomes" id="UP001642260"/>
    </source>
</evidence>
<dbReference type="SUPFAM" id="SSF52200">
    <property type="entry name" value="Toll/Interleukin receptor TIR domain"/>
    <property type="match status" value="2"/>
</dbReference>
<protein>
    <recommendedName>
        <fullName evidence="1">ADP-ribosyl cyclase/cyclic ADP-ribose hydrolase</fullName>
        <ecNumber evidence="1">3.2.2.6</ecNumber>
    </recommendedName>
</protein>
<dbReference type="FunFam" id="3.40.50.300:FF:001002">
    <property type="entry name" value="Disease resistance protein (TIR-NBS-LRR class)"/>
    <property type="match status" value="1"/>
</dbReference>
<dbReference type="InterPro" id="IPR042197">
    <property type="entry name" value="Apaf_helical"/>
</dbReference>
<dbReference type="SUPFAM" id="SSF52058">
    <property type="entry name" value="L domain-like"/>
    <property type="match status" value="1"/>
</dbReference>
<evidence type="ECO:0000256" key="7">
    <source>
        <dbReference type="ARBA" id="ARBA00047304"/>
    </source>
</evidence>
<evidence type="ECO:0000256" key="2">
    <source>
        <dbReference type="ARBA" id="ARBA00022614"/>
    </source>
</evidence>
<gene>
    <name evidence="9" type="ORF">ERUC_LOCUS30535</name>
</gene>
<dbReference type="FunFam" id="3.40.50.10140:FF:000007">
    <property type="entry name" value="Disease resistance protein (TIR-NBS-LRR class)"/>
    <property type="match status" value="1"/>
</dbReference>
<reference evidence="9 10" key="1">
    <citation type="submission" date="2022-03" db="EMBL/GenBank/DDBJ databases">
        <authorList>
            <person name="Macdonald S."/>
            <person name="Ahmed S."/>
            <person name="Newling K."/>
        </authorList>
    </citation>
    <scope>NUCLEOTIDE SEQUENCE [LARGE SCALE GENOMIC DNA]</scope>
</reference>
<keyword evidence="6" id="KW-0520">NAD</keyword>
<dbReference type="PANTHER" id="PTHR11017">
    <property type="entry name" value="LEUCINE-RICH REPEAT-CONTAINING PROTEIN"/>
    <property type="match status" value="1"/>
</dbReference>
<dbReference type="Pfam" id="PF01582">
    <property type="entry name" value="TIR"/>
    <property type="match status" value="1"/>
</dbReference>
<keyword evidence="10" id="KW-1185">Reference proteome</keyword>
<dbReference type="InterPro" id="IPR058192">
    <property type="entry name" value="WHD_ROQ1-like"/>
</dbReference>
<dbReference type="GO" id="GO:0006952">
    <property type="term" value="P:defense response"/>
    <property type="evidence" value="ECO:0007669"/>
    <property type="project" value="UniProtKB-KW"/>
</dbReference>
<name>A0ABC8L564_ERUVS</name>
<dbReference type="InterPro" id="IPR032675">
    <property type="entry name" value="LRR_dom_sf"/>
</dbReference>
<dbReference type="EMBL" id="CAKOAT010397376">
    <property type="protein sequence ID" value="CAH8366202.1"/>
    <property type="molecule type" value="Genomic_DNA"/>
</dbReference>
<dbReference type="Gene3D" id="3.40.50.10140">
    <property type="entry name" value="Toll/interleukin-1 receptor homology (TIR) domain"/>
    <property type="match status" value="2"/>
</dbReference>
<dbReference type="FunFam" id="1.10.8.430:FF:000002">
    <property type="entry name" value="Disease resistance protein (TIR-NBS-LRR class)"/>
    <property type="match status" value="1"/>
</dbReference>
<dbReference type="Gene3D" id="1.10.8.430">
    <property type="entry name" value="Helical domain of apoptotic protease-activating factors"/>
    <property type="match status" value="2"/>
</dbReference>
<dbReference type="Gene3D" id="3.40.50.300">
    <property type="entry name" value="P-loop containing nucleotide triphosphate hydrolases"/>
    <property type="match status" value="2"/>
</dbReference>